<name>A0A2U1KTS3_ARTAN</name>
<evidence type="ECO:0000256" key="1">
    <source>
        <dbReference type="PROSITE-ProRule" id="PRU00176"/>
    </source>
</evidence>
<dbReference type="Proteomes" id="UP000245207">
    <property type="component" value="Unassembled WGS sequence"/>
</dbReference>
<evidence type="ECO:0000259" key="3">
    <source>
        <dbReference type="PROSITE" id="PS50102"/>
    </source>
</evidence>
<reference evidence="4 5" key="1">
    <citation type="journal article" date="2018" name="Mol. Plant">
        <title>The genome of Artemisia annua provides insight into the evolution of Asteraceae family and artemisinin biosynthesis.</title>
        <authorList>
            <person name="Shen Q."/>
            <person name="Zhang L."/>
            <person name="Liao Z."/>
            <person name="Wang S."/>
            <person name="Yan T."/>
            <person name="Shi P."/>
            <person name="Liu M."/>
            <person name="Fu X."/>
            <person name="Pan Q."/>
            <person name="Wang Y."/>
            <person name="Lv Z."/>
            <person name="Lu X."/>
            <person name="Zhang F."/>
            <person name="Jiang W."/>
            <person name="Ma Y."/>
            <person name="Chen M."/>
            <person name="Hao X."/>
            <person name="Li L."/>
            <person name="Tang Y."/>
            <person name="Lv G."/>
            <person name="Zhou Y."/>
            <person name="Sun X."/>
            <person name="Brodelius P.E."/>
            <person name="Rose J.K.C."/>
            <person name="Tang K."/>
        </authorList>
    </citation>
    <scope>NUCLEOTIDE SEQUENCE [LARGE SCALE GENOMIC DNA]</scope>
    <source>
        <strain evidence="5">cv. Huhao1</strain>
        <tissue evidence="4">Leaf</tissue>
    </source>
</reference>
<comment type="caution">
    <text evidence="4">The sequence shown here is derived from an EMBL/GenBank/DDBJ whole genome shotgun (WGS) entry which is preliminary data.</text>
</comment>
<dbReference type="Pfam" id="PF00076">
    <property type="entry name" value="RRM_1"/>
    <property type="match status" value="1"/>
</dbReference>
<organism evidence="4 5">
    <name type="scientific">Artemisia annua</name>
    <name type="common">Sweet wormwood</name>
    <dbReference type="NCBI Taxonomy" id="35608"/>
    <lineage>
        <taxon>Eukaryota</taxon>
        <taxon>Viridiplantae</taxon>
        <taxon>Streptophyta</taxon>
        <taxon>Embryophyta</taxon>
        <taxon>Tracheophyta</taxon>
        <taxon>Spermatophyta</taxon>
        <taxon>Magnoliopsida</taxon>
        <taxon>eudicotyledons</taxon>
        <taxon>Gunneridae</taxon>
        <taxon>Pentapetalae</taxon>
        <taxon>asterids</taxon>
        <taxon>campanulids</taxon>
        <taxon>Asterales</taxon>
        <taxon>Asteraceae</taxon>
        <taxon>Asteroideae</taxon>
        <taxon>Anthemideae</taxon>
        <taxon>Artemisiinae</taxon>
        <taxon>Artemisia</taxon>
    </lineage>
</organism>
<feature type="region of interest" description="Disordered" evidence="2">
    <location>
        <begin position="408"/>
        <end position="466"/>
    </location>
</feature>
<evidence type="ECO:0000313" key="4">
    <source>
        <dbReference type="EMBL" id="PWA40142.1"/>
    </source>
</evidence>
<dbReference type="GO" id="GO:0003723">
    <property type="term" value="F:RNA binding"/>
    <property type="evidence" value="ECO:0007669"/>
    <property type="project" value="UniProtKB-UniRule"/>
</dbReference>
<dbReference type="OrthoDB" id="10693504at2759"/>
<accession>A0A2U1KTS3</accession>
<feature type="compositionally biased region" description="Polar residues" evidence="2">
    <location>
        <begin position="425"/>
        <end position="436"/>
    </location>
</feature>
<dbReference type="InterPro" id="IPR035979">
    <property type="entry name" value="RBD_domain_sf"/>
</dbReference>
<feature type="compositionally biased region" description="Polar residues" evidence="2">
    <location>
        <begin position="448"/>
        <end position="459"/>
    </location>
</feature>
<dbReference type="InterPro" id="IPR012677">
    <property type="entry name" value="Nucleotide-bd_a/b_plait_sf"/>
</dbReference>
<evidence type="ECO:0000256" key="2">
    <source>
        <dbReference type="SAM" id="MobiDB-lite"/>
    </source>
</evidence>
<dbReference type="SUPFAM" id="SSF54928">
    <property type="entry name" value="RNA-binding domain, RBD"/>
    <property type="match status" value="1"/>
</dbReference>
<sequence length="466" mass="52034">MADSDWHEVSYKKRRSVFERMGSTLNVYVSNFPSHLSLRELSNICGKKGHIVDVFIAKHKNKFGQSFGFCRFNGVDNKENLIASLNKVRIGKLNLHANIARFDRYNGTPKNAIPVKKIVESKVPAPVASSSAKKVVSESNSFVNVVKGDSSGDKMGSIAEDCTSFIASQDTTDMELVILGCHKDFRSIENSKIICNNEGFLGVDVKYLGGLWVMFSFDDMDARNSFLTHEGVLSWFSVLVPWDKDFVLNERLVWLEIEGIPIRAWHNDTFKGLCKKWGEVLFIDDSDASNRFSIRLCLKTTYTSLIFASTLVTLNGVTYAYRVRELCSWVPSFAPPGDSDENVPDDKSSNSSGDMDDEIKVQPDNEFEGYDAYVPHSNKDDHSEVKATVSPSNSDPFNLEPLIVKNGNYHHASSDPGTPLYPPGFTQSENVGNYNEVSDACKSKERLNSPSLSQHSQWGKQRAGLF</sequence>
<protein>
    <recommendedName>
        <fullName evidence="3">RRM domain-containing protein</fullName>
    </recommendedName>
</protein>
<keyword evidence="1" id="KW-0694">RNA-binding</keyword>
<feature type="region of interest" description="Disordered" evidence="2">
    <location>
        <begin position="337"/>
        <end position="393"/>
    </location>
</feature>
<dbReference type="SMART" id="SM00360">
    <property type="entry name" value="RRM"/>
    <property type="match status" value="1"/>
</dbReference>
<dbReference type="CDD" id="cd00590">
    <property type="entry name" value="RRM_SF"/>
    <property type="match status" value="1"/>
</dbReference>
<evidence type="ECO:0000313" key="5">
    <source>
        <dbReference type="Proteomes" id="UP000245207"/>
    </source>
</evidence>
<dbReference type="AlphaFoldDB" id="A0A2U1KTS3"/>
<dbReference type="PROSITE" id="PS50102">
    <property type="entry name" value="RRM"/>
    <property type="match status" value="1"/>
</dbReference>
<dbReference type="InterPro" id="IPR000504">
    <property type="entry name" value="RRM_dom"/>
</dbReference>
<keyword evidence="5" id="KW-1185">Reference proteome</keyword>
<dbReference type="EMBL" id="PKPP01014022">
    <property type="protein sequence ID" value="PWA40142.1"/>
    <property type="molecule type" value="Genomic_DNA"/>
</dbReference>
<gene>
    <name evidence="4" type="ORF">CTI12_AA565510</name>
</gene>
<proteinExistence type="predicted"/>
<feature type="domain" description="RRM" evidence="3">
    <location>
        <begin position="25"/>
        <end position="102"/>
    </location>
</feature>
<dbReference type="Gene3D" id="3.30.70.330">
    <property type="match status" value="1"/>
</dbReference>